<feature type="compositionally biased region" description="Polar residues" evidence="2">
    <location>
        <begin position="19"/>
        <end position="28"/>
    </location>
</feature>
<dbReference type="AlphaFoldDB" id="A0AAW0FQ52"/>
<feature type="compositionally biased region" description="Low complexity" evidence="2">
    <location>
        <begin position="1"/>
        <end position="12"/>
    </location>
</feature>
<dbReference type="EMBL" id="JASBNA010000032">
    <property type="protein sequence ID" value="KAK7683173.1"/>
    <property type="molecule type" value="Genomic_DNA"/>
</dbReference>
<keyword evidence="1" id="KW-0175">Coiled coil</keyword>
<organism evidence="3 4">
    <name type="scientific">Cerrena zonata</name>
    <dbReference type="NCBI Taxonomy" id="2478898"/>
    <lineage>
        <taxon>Eukaryota</taxon>
        <taxon>Fungi</taxon>
        <taxon>Dikarya</taxon>
        <taxon>Basidiomycota</taxon>
        <taxon>Agaricomycotina</taxon>
        <taxon>Agaricomycetes</taxon>
        <taxon>Polyporales</taxon>
        <taxon>Cerrenaceae</taxon>
        <taxon>Cerrena</taxon>
    </lineage>
</organism>
<proteinExistence type="predicted"/>
<evidence type="ECO:0000313" key="4">
    <source>
        <dbReference type="Proteomes" id="UP001385951"/>
    </source>
</evidence>
<feature type="region of interest" description="Disordered" evidence="2">
    <location>
        <begin position="1"/>
        <end position="44"/>
    </location>
</feature>
<keyword evidence="4" id="KW-1185">Reference proteome</keyword>
<evidence type="ECO:0000313" key="3">
    <source>
        <dbReference type="EMBL" id="KAK7683173.1"/>
    </source>
</evidence>
<gene>
    <name evidence="3" type="ORF">QCA50_013846</name>
</gene>
<sequence>MDSPRSSMSSHQSHYEQIPTASTRSSAAFTEFSDPDPISPHPTIRITGYETRLDDAVMRTRNTFDNILVENSKLSKKLDKIDQSLHEFQDVRQTVTELSSKVDDLDGTLKTLTAAIAGLERATQRATDDSQASFIKLEQKMVTLDVTYDDAVTTLTEKIDDAVTTLTGRIDGLEMVVHDGFVTKGIAIAEAAATAGQAEIRLNHRLDIVIASLSSMSSIEVQSWVFQLNFRP</sequence>
<accession>A0AAW0FQ52</accession>
<protein>
    <submittedName>
        <fullName evidence="3">Uncharacterized protein</fullName>
    </submittedName>
</protein>
<evidence type="ECO:0000256" key="1">
    <source>
        <dbReference type="SAM" id="Coils"/>
    </source>
</evidence>
<reference evidence="3 4" key="1">
    <citation type="submission" date="2022-09" db="EMBL/GenBank/DDBJ databases">
        <authorList>
            <person name="Palmer J.M."/>
        </authorList>
    </citation>
    <scope>NUCLEOTIDE SEQUENCE [LARGE SCALE GENOMIC DNA]</scope>
    <source>
        <strain evidence="3 4">DSM 7382</strain>
    </source>
</reference>
<feature type="coiled-coil region" evidence="1">
    <location>
        <begin position="102"/>
        <end position="129"/>
    </location>
</feature>
<name>A0AAW0FQ52_9APHY</name>
<comment type="caution">
    <text evidence="3">The sequence shown here is derived from an EMBL/GenBank/DDBJ whole genome shotgun (WGS) entry which is preliminary data.</text>
</comment>
<dbReference type="Proteomes" id="UP001385951">
    <property type="component" value="Unassembled WGS sequence"/>
</dbReference>
<evidence type="ECO:0000256" key="2">
    <source>
        <dbReference type="SAM" id="MobiDB-lite"/>
    </source>
</evidence>